<evidence type="ECO:0000256" key="2">
    <source>
        <dbReference type="SAM" id="MobiDB-lite"/>
    </source>
</evidence>
<comment type="caution">
    <text evidence="4">The sequence shown here is derived from an EMBL/GenBank/DDBJ whole genome shotgun (WGS) entry which is preliminary data.</text>
</comment>
<dbReference type="PATRIC" id="fig|1454001.3.peg.756"/>
<evidence type="ECO:0000313" key="5">
    <source>
        <dbReference type="Proteomes" id="UP000020218"/>
    </source>
</evidence>
<evidence type="ECO:0000313" key="4">
    <source>
        <dbReference type="EMBL" id="EXI68985.1"/>
    </source>
</evidence>
<organism evidence="4 5">
    <name type="scientific">Candidatus Accumulibacter adjunctus</name>
    <dbReference type="NCBI Taxonomy" id="1454001"/>
    <lineage>
        <taxon>Bacteria</taxon>
        <taxon>Pseudomonadati</taxon>
        <taxon>Pseudomonadota</taxon>
        <taxon>Betaproteobacteria</taxon>
        <taxon>Candidatus Accumulibacter</taxon>
    </lineage>
</organism>
<feature type="region of interest" description="Disordered" evidence="2">
    <location>
        <begin position="1"/>
        <end position="23"/>
    </location>
</feature>
<dbReference type="STRING" id="1454001.AW08_00811"/>
<reference evidence="4" key="1">
    <citation type="submission" date="2014-02" db="EMBL/GenBank/DDBJ databases">
        <title>Expanding our view of genomic diversity in Candidatus Accumulibacter clades.</title>
        <authorList>
            <person name="Skennerton C.T."/>
            <person name="Barr J.J."/>
            <person name="Slater F.R."/>
            <person name="Bond P.L."/>
            <person name="Tyson G.W."/>
        </authorList>
    </citation>
    <scope>NUCLEOTIDE SEQUENCE [LARGE SCALE GENOMIC DNA]</scope>
</reference>
<dbReference type="PANTHER" id="PTHR42951">
    <property type="entry name" value="METALLO-BETA-LACTAMASE DOMAIN-CONTAINING"/>
    <property type="match status" value="1"/>
</dbReference>
<proteinExistence type="inferred from homology"/>
<accession>A0A011NWM6</accession>
<dbReference type="SUPFAM" id="SSF56281">
    <property type="entry name" value="Metallo-hydrolase/oxidoreductase"/>
    <property type="match status" value="1"/>
</dbReference>
<dbReference type="CDD" id="cd06262">
    <property type="entry name" value="metallo-hydrolase-like_MBL-fold"/>
    <property type="match status" value="1"/>
</dbReference>
<dbReference type="GO" id="GO:0008800">
    <property type="term" value="F:beta-lactamase activity"/>
    <property type="evidence" value="ECO:0007669"/>
    <property type="project" value="UniProtKB-EC"/>
</dbReference>
<feature type="domain" description="Metallo-beta-lactamase" evidence="3">
    <location>
        <begin position="44"/>
        <end position="224"/>
    </location>
</feature>
<evidence type="ECO:0000256" key="1">
    <source>
        <dbReference type="ARBA" id="ARBA00005250"/>
    </source>
</evidence>
<evidence type="ECO:0000259" key="3">
    <source>
        <dbReference type="SMART" id="SM00849"/>
    </source>
</evidence>
<sequence>MPAANSSPRWPRPTGNSQPMGPQTRFITSEICQVGGPGQTDQSDAAIYLVHFADAAVLIDAGSGRAGERVLMNIEAAGVQPEQVEALLLTHCHYDHSGGAAEFRRRFGWQVAIHELEAAWLEAGDSQVSAACWYGDHLTPCPVDRRLAGGDRILLAGRPLEVVHIPGHSPGSVAFVVDSDDRRVVFAQDVHGPIHAALRSSVRDYRASLRKLLALEADILCEGHYGIFVGKAKVASFIERFIDG</sequence>
<name>A0A011NWM6_9PROT</name>
<dbReference type="SMART" id="SM00849">
    <property type="entry name" value="Lactamase_B"/>
    <property type="match status" value="1"/>
</dbReference>
<dbReference type="EMBL" id="JFAX01000003">
    <property type="protein sequence ID" value="EXI68985.1"/>
    <property type="molecule type" value="Genomic_DNA"/>
</dbReference>
<dbReference type="InterPro" id="IPR036866">
    <property type="entry name" value="RibonucZ/Hydroxyglut_hydro"/>
</dbReference>
<keyword evidence="4" id="KW-0378">Hydrolase</keyword>
<comment type="similarity">
    <text evidence="1">Belongs to the metallo-beta-lactamase superfamily. Class-B beta-lactamase family.</text>
</comment>
<dbReference type="PANTHER" id="PTHR42951:SF4">
    <property type="entry name" value="ACYL-COENZYME A THIOESTERASE MBLAC2"/>
    <property type="match status" value="1"/>
</dbReference>
<dbReference type="Proteomes" id="UP000020218">
    <property type="component" value="Unassembled WGS sequence"/>
</dbReference>
<protein>
    <submittedName>
        <fullName evidence="4">Metallo-beta-lactamase L1</fullName>
        <ecNumber evidence="4">3.5.2.6</ecNumber>
    </submittedName>
</protein>
<dbReference type="Gene3D" id="3.60.15.10">
    <property type="entry name" value="Ribonuclease Z/Hydroxyacylglutathione hydrolase-like"/>
    <property type="match status" value="1"/>
</dbReference>
<dbReference type="Pfam" id="PF00753">
    <property type="entry name" value="Lactamase_B"/>
    <property type="match status" value="1"/>
</dbReference>
<dbReference type="EC" id="3.5.2.6" evidence="4"/>
<dbReference type="GO" id="GO:0017001">
    <property type="term" value="P:antibiotic catabolic process"/>
    <property type="evidence" value="ECO:0007669"/>
    <property type="project" value="UniProtKB-ARBA"/>
</dbReference>
<dbReference type="InterPro" id="IPR050855">
    <property type="entry name" value="NDM-1-like"/>
</dbReference>
<gene>
    <name evidence="4" type="ORF">AW08_00811</name>
</gene>
<dbReference type="AlphaFoldDB" id="A0A011NWM6"/>
<keyword evidence="5" id="KW-1185">Reference proteome</keyword>
<dbReference type="InterPro" id="IPR001279">
    <property type="entry name" value="Metallo-B-lactamas"/>
</dbReference>